<evidence type="ECO:0000313" key="1">
    <source>
        <dbReference type="EMBL" id="UUX48950.1"/>
    </source>
</evidence>
<dbReference type="Gene3D" id="3.30.750.24">
    <property type="entry name" value="STAS domain"/>
    <property type="match status" value="1"/>
</dbReference>
<sequence>MGFSIRFSGDTMIVQIFGVVNQPSGGRFLEELLECVAIAPRRVIIDLSGVMLLSRLNAYYLVVTCRMLSSLIAEVRVRGARGLVSAQLKRLSRNLSCDPNFRDAIAILAANLDEPDLRPVANRP</sequence>
<dbReference type="EMBL" id="CP102480">
    <property type="protein sequence ID" value="UUX48950.1"/>
    <property type="molecule type" value="Genomic_DNA"/>
</dbReference>
<accession>A0A9J7AP52</accession>
<dbReference type="SUPFAM" id="SSF52091">
    <property type="entry name" value="SpoIIaa-like"/>
    <property type="match status" value="1"/>
</dbReference>
<gene>
    <name evidence="1" type="ORF">NUH88_16290</name>
</gene>
<protein>
    <recommendedName>
        <fullName evidence="3">STAS domain-containing protein</fullName>
    </recommendedName>
</protein>
<evidence type="ECO:0008006" key="3">
    <source>
        <dbReference type="Google" id="ProtNLM"/>
    </source>
</evidence>
<dbReference type="InterPro" id="IPR036513">
    <property type="entry name" value="STAS_dom_sf"/>
</dbReference>
<dbReference type="RefSeq" id="WP_257767451.1">
    <property type="nucleotide sequence ID" value="NZ_CP102480.1"/>
</dbReference>
<name>A0A9J7AP52_9PROT</name>
<dbReference type="Proteomes" id="UP001060336">
    <property type="component" value="Chromosome"/>
</dbReference>
<keyword evidence="2" id="KW-1185">Reference proteome</keyword>
<proteinExistence type="predicted"/>
<dbReference type="KEGG" id="naci:NUH88_16290"/>
<organism evidence="1 2">
    <name type="scientific">Nisaea acidiphila</name>
    <dbReference type="NCBI Taxonomy" id="1862145"/>
    <lineage>
        <taxon>Bacteria</taxon>
        <taxon>Pseudomonadati</taxon>
        <taxon>Pseudomonadota</taxon>
        <taxon>Alphaproteobacteria</taxon>
        <taxon>Rhodospirillales</taxon>
        <taxon>Thalassobaculaceae</taxon>
        <taxon>Nisaea</taxon>
    </lineage>
</organism>
<dbReference type="AlphaFoldDB" id="A0A9J7AP52"/>
<reference evidence="1" key="1">
    <citation type="submission" date="2022-08" db="EMBL/GenBank/DDBJ databases">
        <title>Nisaea acidiphila sp. nov., isolated from a marine algal debris and emended description of the genus Nisaea Urios et al. 2008.</title>
        <authorList>
            <person name="Kwon K."/>
        </authorList>
    </citation>
    <scope>NUCLEOTIDE SEQUENCE</scope>
    <source>
        <strain evidence="1">MEBiC11861</strain>
    </source>
</reference>
<evidence type="ECO:0000313" key="2">
    <source>
        <dbReference type="Proteomes" id="UP001060336"/>
    </source>
</evidence>